<evidence type="ECO:0000313" key="4">
    <source>
        <dbReference type="Proteomes" id="UP000503278"/>
    </source>
</evidence>
<feature type="transmembrane region" description="Helical" evidence="1">
    <location>
        <begin position="78"/>
        <end position="99"/>
    </location>
</feature>
<feature type="transmembrane region" description="Helical" evidence="1">
    <location>
        <begin position="7"/>
        <end position="26"/>
    </location>
</feature>
<feature type="transmembrane region" description="Helical" evidence="1">
    <location>
        <begin position="321"/>
        <end position="341"/>
    </location>
</feature>
<dbReference type="GO" id="GO:0000271">
    <property type="term" value="P:polysaccharide biosynthetic process"/>
    <property type="evidence" value="ECO:0007669"/>
    <property type="project" value="TreeGrafter"/>
</dbReference>
<evidence type="ECO:0000259" key="2">
    <source>
        <dbReference type="Pfam" id="PF01757"/>
    </source>
</evidence>
<dbReference type="KEGG" id="mrob:HH214_00180"/>
<proteinExistence type="predicted"/>
<dbReference type="GO" id="GO:0016747">
    <property type="term" value="F:acyltransferase activity, transferring groups other than amino-acyl groups"/>
    <property type="evidence" value="ECO:0007669"/>
    <property type="project" value="InterPro"/>
</dbReference>
<dbReference type="PANTHER" id="PTHR23028">
    <property type="entry name" value="ACETYLTRANSFERASE"/>
    <property type="match status" value="1"/>
</dbReference>
<accession>A0A7L5DWN8</accession>
<gene>
    <name evidence="3" type="ORF">HH214_00180</name>
</gene>
<dbReference type="AlphaFoldDB" id="A0A7L5DWN8"/>
<keyword evidence="3" id="KW-0012">Acyltransferase</keyword>
<name>A0A7L5DWN8_9SPHI</name>
<feature type="transmembrane region" description="Helical" evidence="1">
    <location>
        <begin position="130"/>
        <end position="149"/>
    </location>
</feature>
<dbReference type="InterPro" id="IPR002656">
    <property type="entry name" value="Acyl_transf_3_dom"/>
</dbReference>
<dbReference type="Proteomes" id="UP000503278">
    <property type="component" value="Chromosome"/>
</dbReference>
<dbReference type="EMBL" id="CP051682">
    <property type="protein sequence ID" value="QJD94399.1"/>
    <property type="molecule type" value="Genomic_DNA"/>
</dbReference>
<keyword evidence="3" id="KW-0808">Transferase</keyword>
<keyword evidence="1" id="KW-1133">Transmembrane helix</keyword>
<keyword evidence="4" id="KW-1185">Reference proteome</keyword>
<dbReference type="InterPro" id="IPR050879">
    <property type="entry name" value="Acyltransferase_3"/>
</dbReference>
<feature type="domain" description="Acyltransferase 3" evidence="2">
    <location>
        <begin position="6"/>
        <end position="334"/>
    </location>
</feature>
<evidence type="ECO:0000256" key="1">
    <source>
        <dbReference type="SAM" id="Phobius"/>
    </source>
</evidence>
<dbReference type="PANTHER" id="PTHR23028:SF53">
    <property type="entry name" value="ACYL_TRANSF_3 DOMAIN-CONTAINING PROTEIN"/>
    <property type="match status" value="1"/>
</dbReference>
<feature type="transmembrane region" description="Helical" evidence="1">
    <location>
        <begin position="248"/>
        <end position="268"/>
    </location>
</feature>
<feature type="transmembrane region" description="Helical" evidence="1">
    <location>
        <begin position="280"/>
        <end position="301"/>
    </location>
</feature>
<dbReference type="GO" id="GO:0016020">
    <property type="term" value="C:membrane"/>
    <property type="evidence" value="ECO:0007669"/>
    <property type="project" value="TreeGrafter"/>
</dbReference>
<keyword evidence="1" id="KW-0812">Transmembrane</keyword>
<reference evidence="3 4" key="1">
    <citation type="submission" date="2020-04" db="EMBL/GenBank/DDBJ databases">
        <title>Genome sequencing of novel species.</title>
        <authorList>
            <person name="Heo J."/>
            <person name="Kim S.-J."/>
            <person name="Kim J.-S."/>
            <person name="Hong S.-B."/>
            <person name="Kwon S.-W."/>
        </authorList>
    </citation>
    <scope>NUCLEOTIDE SEQUENCE [LARGE SCALE GENOMIC DNA]</scope>
    <source>
        <strain evidence="3 4">F39-2</strain>
    </source>
</reference>
<dbReference type="RefSeq" id="WP_169605418.1">
    <property type="nucleotide sequence ID" value="NZ_CP051682.1"/>
</dbReference>
<feature type="transmembrane region" description="Helical" evidence="1">
    <location>
        <begin position="224"/>
        <end position="242"/>
    </location>
</feature>
<feature type="transmembrane region" description="Helical" evidence="1">
    <location>
        <begin position="38"/>
        <end position="57"/>
    </location>
</feature>
<protein>
    <submittedName>
        <fullName evidence="3">Acyltransferase</fullName>
    </submittedName>
</protein>
<feature type="transmembrane region" description="Helical" evidence="1">
    <location>
        <begin position="158"/>
        <end position="178"/>
    </location>
</feature>
<sequence>MLKKLPYIDALRGLAVLGVIMVHVSLNSLTGRYQTMAGLGAKGVQLFYFISAFTLFLSAHGRTNQETNANINFFIRRIFRIAPLYYLAIIYYGIIIPYFTTQKISIEGIILNLTFMHGFSPNYINNVVPGGWSIAVEMLFYVFVPLLVIKINSLNKAILFLVIALCIKAIFNGLLIHNPLNFNQGLWTEYLYWYLPDQLPSFAFGILFYFLTIQSNITQTIKKHSKTIAITFTTLLLIFLLDRSVLKIRLFNVDFCFGIMFLLLALCLRKYSVKILVNNFTMLVGKLSFSMYLIHFAVIFWLSKFNLIHIQHPQGLLNFVYSYLAVLIVTVLLSNFSFKYIEVNAQNWGKQIIKSWKEKGIELANKA</sequence>
<organism evidence="3 4">
    <name type="scientific">Mucilaginibacter robiniae</name>
    <dbReference type="NCBI Taxonomy" id="2728022"/>
    <lineage>
        <taxon>Bacteria</taxon>
        <taxon>Pseudomonadati</taxon>
        <taxon>Bacteroidota</taxon>
        <taxon>Sphingobacteriia</taxon>
        <taxon>Sphingobacteriales</taxon>
        <taxon>Sphingobacteriaceae</taxon>
        <taxon>Mucilaginibacter</taxon>
    </lineage>
</organism>
<feature type="transmembrane region" description="Helical" evidence="1">
    <location>
        <begin position="190"/>
        <end position="212"/>
    </location>
</feature>
<evidence type="ECO:0000313" key="3">
    <source>
        <dbReference type="EMBL" id="QJD94399.1"/>
    </source>
</evidence>
<dbReference type="Pfam" id="PF01757">
    <property type="entry name" value="Acyl_transf_3"/>
    <property type="match status" value="1"/>
</dbReference>
<keyword evidence="1" id="KW-0472">Membrane</keyword>